<keyword evidence="19" id="KW-1185">Reference proteome</keyword>
<dbReference type="GO" id="GO:0005524">
    <property type="term" value="F:ATP binding"/>
    <property type="evidence" value="ECO:0007669"/>
    <property type="project" value="UniProtKB-KW"/>
</dbReference>
<keyword evidence="13" id="KW-1015">Disulfide bond</keyword>
<organism evidence="18 19">
    <name type="scientific">Trichomonas vaginalis (strain ATCC PRA-98 / G3)</name>
    <dbReference type="NCBI Taxonomy" id="412133"/>
    <lineage>
        <taxon>Eukaryota</taxon>
        <taxon>Metamonada</taxon>
        <taxon>Parabasalia</taxon>
        <taxon>Trichomonadida</taxon>
        <taxon>Trichomonadidae</taxon>
        <taxon>Trichomonas</taxon>
    </lineage>
</organism>
<keyword evidence="10" id="KW-1133">Transmembrane helix</keyword>
<gene>
    <name evidence="18" type="ORF">TVAG_195590</name>
</gene>
<evidence type="ECO:0000256" key="10">
    <source>
        <dbReference type="ARBA" id="ARBA00022989"/>
    </source>
</evidence>
<evidence type="ECO:0000256" key="3">
    <source>
        <dbReference type="ARBA" id="ARBA00022475"/>
    </source>
</evidence>
<comment type="subcellular location">
    <subcellularLocation>
        <location evidence="1">Cell membrane</location>
        <topology evidence="1">Single-pass type I membrane protein</topology>
    </subcellularLocation>
</comment>
<sequence>MQYYSYGGGGPGQFGGGGASDIRLLPGDYANFTSLKSRIIVAAGAGGPDTGDLGGPAGSLEGFNSNNNHGNGGTQTSGGRGYVNGSFGKGGGNPSKLDASGNGAGGSGYFGGGSSKNSHDYGGGGGSSFISGYPGCVAITEDSTENSIKFRTGEFTSIHYSGLKFEKSLIIDGNHQMPSPNGTK</sequence>
<evidence type="ECO:0000256" key="2">
    <source>
        <dbReference type="ARBA" id="ARBA00011902"/>
    </source>
</evidence>
<keyword evidence="5" id="KW-0812">Transmembrane</keyword>
<keyword evidence="8" id="KW-0418">Kinase</keyword>
<evidence type="ECO:0000256" key="13">
    <source>
        <dbReference type="ARBA" id="ARBA00023157"/>
    </source>
</evidence>
<keyword evidence="11" id="KW-0472">Membrane</keyword>
<keyword evidence="12" id="KW-0829">Tyrosine-protein kinase</keyword>
<protein>
    <recommendedName>
        <fullName evidence="2">receptor protein-tyrosine kinase</fullName>
        <ecNumber evidence="2">2.7.10.1</ecNumber>
    </recommendedName>
</protein>
<keyword evidence="14" id="KW-0675">Receptor</keyword>
<keyword evidence="15" id="KW-0325">Glycoprotein</keyword>
<evidence type="ECO:0000256" key="14">
    <source>
        <dbReference type="ARBA" id="ARBA00023170"/>
    </source>
</evidence>
<dbReference type="EC" id="2.7.10.1" evidence="2"/>
<evidence type="ECO:0000256" key="1">
    <source>
        <dbReference type="ARBA" id="ARBA00004251"/>
    </source>
</evidence>
<dbReference type="InterPro" id="IPR055163">
    <property type="entry name" value="ALK/LTK-like_GRD"/>
</dbReference>
<feature type="compositionally biased region" description="Gly residues" evidence="16">
    <location>
        <begin position="70"/>
        <end position="79"/>
    </location>
</feature>
<accession>A2G0Y0</accession>
<evidence type="ECO:0000256" key="7">
    <source>
        <dbReference type="ARBA" id="ARBA00022741"/>
    </source>
</evidence>
<evidence type="ECO:0000313" key="18">
    <source>
        <dbReference type="EMBL" id="EAX89183.1"/>
    </source>
</evidence>
<evidence type="ECO:0000256" key="9">
    <source>
        <dbReference type="ARBA" id="ARBA00022840"/>
    </source>
</evidence>
<evidence type="ECO:0000256" key="16">
    <source>
        <dbReference type="SAM" id="MobiDB-lite"/>
    </source>
</evidence>
<feature type="domain" description="ALK/LTK-like glycine-rich" evidence="17">
    <location>
        <begin position="3"/>
        <end position="181"/>
    </location>
</feature>
<evidence type="ECO:0000313" key="19">
    <source>
        <dbReference type="Proteomes" id="UP000001542"/>
    </source>
</evidence>
<dbReference type="EMBL" id="DS114225">
    <property type="protein sequence ID" value="EAX89183.1"/>
    <property type="molecule type" value="Genomic_DNA"/>
</dbReference>
<dbReference type="GO" id="GO:0004714">
    <property type="term" value="F:transmembrane receptor protein tyrosine kinase activity"/>
    <property type="evidence" value="ECO:0007669"/>
    <property type="project" value="UniProtKB-EC"/>
</dbReference>
<keyword evidence="7" id="KW-0547">Nucleotide-binding</keyword>
<evidence type="ECO:0000259" key="17">
    <source>
        <dbReference type="Pfam" id="PF12810"/>
    </source>
</evidence>
<evidence type="ECO:0000256" key="6">
    <source>
        <dbReference type="ARBA" id="ARBA00022729"/>
    </source>
</evidence>
<keyword evidence="4" id="KW-0808">Transferase</keyword>
<dbReference type="VEuPathDB" id="TrichDB:TVAG_195590"/>
<name>A2G0Y0_TRIV3</name>
<feature type="region of interest" description="Disordered" evidence="16">
    <location>
        <begin position="53"/>
        <end position="79"/>
    </location>
</feature>
<evidence type="ECO:0000256" key="4">
    <source>
        <dbReference type="ARBA" id="ARBA00022679"/>
    </source>
</evidence>
<dbReference type="VEuPathDB" id="TrichDB:TVAGG3_0636660"/>
<evidence type="ECO:0000256" key="12">
    <source>
        <dbReference type="ARBA" id="ARBA00023137"/>
    </source>
</evidence>
<reference evidence="18" key="2">
    <citation type="journal article" date="2007" name="Science">
        <title>Draft genome sequence of the sexually transmitted pathogen Trichomonas vaginalis.</title>
        <authorList>
            <person name="Carlton J.M."/>
            <person name="Hirt R.P."/>
            <person name="Silva J.C."/>
            <person name="Delcher A.L."/>
            <person name="Schatz M."/>
            <person name="Zhao Q."/>
            <person name="Wortman J.R."/>
            <person name="Bidwell S.L."/>
            <person name="Alsmark U.C.M."/>
            <person name="Besteiro S."/>
            <person name="Sicheritz-Ponten T."/>
            <person name="Noel C.J."/>
            <person name="Dacks J.B."/>
            <person name="Foster P.G."/>
            <person name="Simillion C."/>
            <person name="Van de Peer Y."/>
            <person name="Miranda-Saavedra D."/>
            <person name="Barton G.J."/>
            <person name="Westrop G.D."/>
            <person name="Mueller S."/>
            <person name="Dessi D."/>
            <person name="Fiori P.L."/>
            <person name="Ren Q."/>
            <person name="Paulsen I."/>
            <person name="Zhang H."/>
            <person name="Bastida-Corcuera F.D."/>
            <person name="Simoes-Barbosa A."/>
            <person name="Brown M.T."/>
            <person name="Hayes R.D."/>
            <person name="Mukherjee M."/>
            <person name="Okumura C.Y."/>
            <person name="Schneider R."/>
            <person name="Smith A.J."/>
            <person name="Vanacova S."/>
            <person name="Villalvazo M."/>
            <person name="Haas B.J."/>
            <person name="Pertea M."/>
            <person name="Feldblyum T.V."/>
            <person name="Utterback T.R."/>
            <person name="Shu C.L."/>
            <person name="Osoegawa K."/>
            <person name="de Jong P.J."/>
            <person name="Hrdy I."/>
            <person name="Horvathova L."/>
            <person name="Zubacova Z."/>
            <person name="Dolezal P."/>
            <person name="Malik S.B."/>
            <person name="Logsdon J.M. Jr."/>
            <person name="Henze K."/>
            <person name="Gupta A."/>
            <person name="Wang C.C."/>
            <person name="Dunne R.L."/>
            <person name="Upcroft J.A."/>
            <person name="Upcroft P."/>
            <person name="White O."/>
            <person name="Salzberg S.L."/>
            <person name="Tang P."/>
            <person name="Chiu C.-H."/>
            <person name="Lee Y.-S."/>
            <person name="Embley T.M."/>
            <person name="Coombs G.H."/>
            <person name="Mottram J.C."/>
            <person name="Tachezy J."/>
            <person name="Fraser-Liggett C.M."/>
            <person name="Johnson P.J."/>
        </authorList>
    </citation>
    <scope>NUCLEOTIDE SEQUENCE [LARGE SCALE GENOMIC DNA]</scope>
    <source>
        <strain evidence="18">G3</strain>
    </source>
</reference>
<evidence type="ECO:0000256" key="8">
    <source>
        <dbReference type="ARBA" id="ARBA00022777"/>
    </source>
</evidence>
<keyword evidence="6" id="KW-0732">Signal</keyword>
<dbReference type="Proteomes" id="UP000001542">
    <property type="component" value="Unassembled WGS sequence"/>
</dbReference>
<reference evidence="18" key="1">
    <citation type="submission" date="2006-10" db="EMBL/GenBank/DDBJ databases">
        <authorList>
            <person name="Amadeo P."/>
            <person name="Zhao Q."/>
            <person name="Wortman J."/>
            <person name="Fraser-Liggett C."/>
            <person name="Carlton J."/>
        </authorList>
    </citation>
    <scope>NUCLEOTIDE SEQUENCE</scope>
    <source>
        <strain evidence="18">G3</strain>
    </source>
</reference>
<evidence type="ECO:0000256" key="15">
    <source>
        <dbReference type="ARBA" id="ARBA00023180"/>
    </source>
</evidence>
<dbReference type="Pfam" id="PF12810">
    <property type="entry name" value="ALK_LTK_GRD"/>
    <property type="match status" value="1"/>
</dbReference>
<keyword evidence="9" id="KW-0067">ATP-binding</keyword>
<dbReference type="KEGG" id="tva:4746850"/>
<proteinExistence type="predicted"/>
<dbReference type="AlphaFoldDB" id="A2G0Y0"/>
<evidence type="ECO:0000256" key="5">
    <source>
        <dbReference type="ARBA" id="ARBA00022692"/>
    </source>
</evidence>
<dbReference type="GO" id="GO:0005886">
    <property type="term" value="C:plasma membrane"/>
    <property type="evidence" value="ECO:0007669"/>
    <property type="project" value="UniProtKB-SubCell"/>
</dbReference>
<evidence type="ECO:0000256" key="11">
    <source>
        <dbReference type="ARBA" id="ARBA00023136"/>
    </source>
</evidence>
<keyword evidence="3" id="KW-1003">Cell membrane</keyword>
<dbReference type="InParanoid" id="A2G0Y0"/>